<proteinExistence type="predicted"/>
<reference evidence="2" key="2">
    <citation type="submission" date="2023-06" db="EMBL/GenBank/DDBJ databases">
        <authorList>
            <consortium name="Lawrence Berkeley National Laboratory"/>
            <person name="Haridas S."/>
            <person name="Hensen N."/>
            <person name="Bonometti L."/>
            <person name="Westerberg I."/>
            <person name="Brannstrom I.O."/>
            <person name="Guillou S."/>
            <person name="Cros-Aarteil S."/>
            <person name="Calhoun S."/>
            <person name="Kuo A."/>
            <person name="Mondo S."/>
            <person name="Pangilinan J."/>
            <person name="Riley R."/>
            <person name="Labutti K."/>
            <person name="Andreopoulos B."/>
            <person name="Lipzen A."/>
            <person name="Chen C."/>
            <person name="Yanf M."/>
            <person name="Daum C."/>
            <person name="Ng V."/>
            <person name="Clum A."/>
            <person name="Steindorff A."/>
            <person name="Ohm R."/>
            <person name="Martin F."/>
            <person name="Silar P."/>
            <person name="Natvig D."/>
            <person name="Lalanne C."/>
            <person name="Gautier V."/>
            <person name="Ament-Velasquez S.L."/>
            <person name="Kruys A."/>
            <person name="Hutchinson M.I."/>
            <person name="Powell A.J."/>
            <person name="Barry K."/>
            <person name="Miller A.N."/>
            <person name="Grigoriev I.V."/>
            <person name="Debuchy R."/>
            <person name="Gladieux P."/>
            <person name="Thoren M.H."/>
            <person name="Johannesson H."/>
        </authorList>
    </citation>
    <scope>NUCLEOTIDE SEQUENCE</scope>
    <source>
        <strain evidence="2">CBS 168.71</strain>
    </source>
</reference>
<dbReference type="EMBL" id="JAUEPN010000001">
    <property type="protein sequence ID" value="KAK3300404.1"/>
    <property type="molecule type" value="Genomic_DNA"/>
</dbReference>
<keyword evidence="1" id="KW-0472">Membrane</keyword>
<accession>A0AAE0HQ65</accession>
<evidence type="ECO:0000256" key="1">
    <source>
        <dbReference type="SAM" id="Phobius"/>
    </source>
</evidence>
<dbReference type="Proteomes" id="UP001278766">
    <property type="component" value="Unassembled WGS sequence"/>
</dbReference>
<organism evidence="2 3">
    <name type="scientific">Chaetomium fimeti</name>
    <dbReference type="NCBI Taxonomy" id="1854472"/>
    <lineage>
        <taxon>Eukaryota</taxon>
        <taxon>Fungi</taxon>
        <taxon>Dikarya</taxon>
        <taxon>Ascomycota</taxon>
        <taxon>Pezizomycotina</taxon>
        <taxon>Sordariomycetes</taxon>
        <taxon>Sordariomycetidae</taxon>
        <taxon>Sordariales</taxon>
        <taxon>Chaetomiaceae</taxon>
        <taxon>Chaetomium</taxon>
    </lineage>
</organism>
<dbReference type="GeneID" id="87835332"/>
<sequence length="170" mass="19267">MFEKLSVSILGDAPADAPYRMWKGLRAEGWDAGPLWSIQCFSWEPPLWKKRLIRRREGRCMMRACSQSKLRGNLVEAARGRKVGKEEKKKKTKAVLELAERAHRQGKLTSFLDLESGLLAIQQFRRTAPVLGICSLLIFTFWAFSSLVWGIAQNSLLGAARHHCQPSGRD</sequence>
<keyword evidence="1" id="KW-1133">Transmembrane helix</keyword>
<dbReference type="RefSeq" id="XP_062663918.1">
    <property type="nucleotide sequence ID" value="XM_062798384.1"/>
</dbReference>
<evidence type="ECO:0000313" key="3">
    <source>
        <dbReference type="Proteomes" id="UP001278766"/>
    </source>
</evidence>
<dbReference type="AlphaFoldDB" id="A0AAE0HQ65"/>
<comment type="caution">
    <text evidence="2">The sequence shown here is derived from an EMBL/GenBank/DDBJ whole genome shotgun (WGS) entry which is preliminary data.</text>
</comment>
<protein>
    <submittedName>
        <fullName evidence="2">Uncharacterized protein</fullName>
    </submittedName>
</protein>
<feature type="transmembrane region" description="Helical" evidence="1">
    <location>
        <begin position="130"/>
        <end position="152"/>
    </location>
</feature>
<keyword evidence="1" id="KW-0812">Transmembrane</keyword>
<name>A0AAE0HQ65_9PEZI</name>
<gene>
    <name evidence="2" type="ORF">B0H64DRAFT_14799</name>
</gene>
<evidence type="ECO:0000313" key="2">
    <source>
        <dbReference type="EMBL" id="KAK3300404.1"/>
    </source>
</evidence>
<keyword evidence="3" id="KW-1185">Reference proteome</keyword>
<reference evidence="2" key="1">
    <citation type="journal article" date="2023" name="Mol. Phylogenet. Evol.">
        <title>Genome-scale phylogeny and comparative genomics of the fungal order Sordariales.</title>
        <authorList>
            <person name="Hensen N."/>
            <person name="Bonometti L."/>
            <person name="Westerberg I."/>
            <person name="Brannstrom I.O."/>
            <person name="Guillou S."/>
            <person name="Cros-Aarteil S."/>
            <person name="Calhoun S."/>
            <person name="Haridas S."/>
            <person name="Kuo A."/>
            <person name="Mondo S."/>
            <person name="Pangilinan J."/>
            <person name="Riley R."/>
            <person name="LaButti K."/>
            <person name="Andreopoulos B."/>
            <person name="Lipzen A."/>
            <person name="Chen C."/>
            <person name="Yan M."/>
            <person name="Daum C."/>
            <person name="Ng V."/>
            <person name="Clum A."/>
            <person name="Steindorff A."/>
            <person name="Ohm R.A."/>
            <person name="Martin F."/>
            <person name="Silar P."/>
            <person name="Natvig D.O."/>
            <person name="Lalanne C."/>
            <person name="Gautier V."/>
            <person name="Ament-Velasquez S.L."/>
            <person name="Kruys A."/>
            <person name="Hutchinson M.I."/>
            <person name="Powell A.J."/>
            <person name="Barry K."/>
            <person name="Miller A.N."/>
            <person name="Grigoriev I.V."/>
            <person name="Debuchy R."/>
            <person name="Gladieux P."/>
            <person name="Hiltunen Thoren M."/>
            <person name="Johannesson H."/>
        </authorList>
    </citation>
    <scope>NUCLEOTIDE SEQUENCE</scope>
    <source>
        <strain evidence="2">CBS 168.71</strain>
    </source>
</reference>